<reference evidence="1" key="2">
    <citation type="submission" date="2020-11" db="EMBL/GenBank/DDBJ databases">
        <authorList>
            <person name="McCartney M.A."/>
            <person name="Auch B."/>
            <person name="Kono T."/>
            <person name="Mallez S."/>
            <person name="Becker A."/>
            <person name="Gohl D.M."/>
            <person name="Silverstein K.A.T."/>
            <person name="Koren S."/>
            <person name="Bechman K.B."/>
            <person name="Herman A."/>
            <person name="Abrahante J.E."/>
            <person name="Garbe J."/>
        </authorList>
    </citation>
    <scope>NUCLEOTIDE SEQUENCE</scope>
    <source>
        <strain evidence="1">Duluth1</strain>
        <tissue evidence="1">Whole animal</tissue>
    </source>
</reference>
<gene>
    <name evidence="1" type="ORF">DPMN_110845</name>
</gene>
<sequence>MSRSACSSSNSSSMRRSCLCAFNFRSLACANRDLDDEDVVDADLTLSPIELWAHSSSDSIADLHCEYLSLNSSKFFKPVPKLSSYDSFSSGWQHLRTSSCTSRNFPKSPTSLSLSAVTDSAFSCELICTSNSLYVFVSSA</sequence>
<name>A0A9D4KCR7_DREPO</name>
<comment type="caution">
    <text evidence="1">The sequence shown here is derived from an EMBL/GenBank/DDBJ whole genome shotgun (WGS) entry which is preliminary data.</text>
</comment>
<evidence type="ECO:0000313" key="1">
    <source>
        <dbReference type="EMBL" id="KAH3837455.1"/>
    </source>
</evidence>
<evidence type="ECO:0000313" key="2">
    <source>
        <dbReference type="Proteomes" id="UP000828390"/>
    </source>
</evidence>
<dbReference type="AlphaFoldDB" id="A0A9D4KCR7"/>
<protein>
    <submittedName>
        <fullName evidence="1">Uncharacterized protein</fullName>
    </submittedName>
</protein>
<dbReference type="Proteomes" id="UP000828390">
    <property type="component" value="Unassembled WGS sequence"/>
</dbReference>
<dbReference type="EMBL" id="JAIWYP010000004">
    <property type="protein sequence ID" value="KAH3837455.1"/>
    <property type="molecule type" value="Genomic_DNA"/>
</dbReference>
<reference evidence="1" key="1">
    <citation type="journal article" date="2019" name="bioRxiv">
        <title>The Genome of the Zebra Mussel, Dreissena polymorpha: A Resource for Invasive Species Research.</title>
        <authorList>
            <person name="McCartney M.A."/>
            <person name="Auch B."/>
            <person name="Kono T."/>
            <person name="Mallez S."/>
            <person name="Zhang Y."/>
            <person name="Obille A."/>
            <person name="Becker A."/>
            <person name="Abrahante J.E."/>
            <person name="Garbe J."/>
            <person name="Badalamenti J.P."/>
            <person name="Herman A."/>
            <person name="Mangelson H."/>
            <person name="Liachko I."/>
            <person name="Sullivan S."/>
            <person name="Sone E.D."/>
            <person name="Koren S."/>
            <person name="Silverstein K.A.T."/>
            <person name="Beckman K.B."/>
            <person name="Gohl D.M."/>
        </authorList>
    </citation>
    <scope>NUCLEOTIDE SEQUENCE</scope>
    <source>
        <strain evidence="1">Duluth1</strain>
        <tissue evidence="1">Whole animal</tissue>
    </source>
</reference>
<keyword evidence="2" id="KW-1185">Reference proteome</keyword>
<organism evidence="1 2">
    <name type="scientific">Dreissena polymorpha</name>
    <name type="common">Zebra mussel</name>
    <name type="synonym">Mytilus polymorpha</name>
    <dbReference type="NCBI Taxonomy" id="45954"/>
    <lineage>
        <taxon>Eukaryota</taxon>
        <taxon>Metazoa</taxon>
        <taxon>Spiralia</taxon>
        <taxon>Lophotrochozoa</taxon>
        <taxon>Mollusca</taxon>
        <taxon>Bivalvia</taxon>
        <taxon>Autobranchia</taxon>
        <taxon>Heteroconchia</taxon>
        <taxon>Euheterodonta</taxon>
        <taxon>Imparidentia</taxon>
        <taxon>Neoheterodontei</taxon>
        <taxon>Myida</taxon>
        <taxon>Dreissenoidea</taxon>
        <taxon>Dreissenidae</taxon>
        <taxon>Dreissena</taxon>
    </lineage>
</organism>
<proteinExistence type="predicted"/>
<accession>A0A9D4KCR7</accession>